<evidence type="ECO:0000256" key="1">
    <source>
        <dbReference type="SAM" id="MobiDB-lite"/>
    </source>
</evidence>
<feature type="region of interest" description="Disordered" evidence="1">
    <location>
        <begin position="97"/>
        <end position="125"/>
    </location>
</feature>
<reference evidence="2 3" key="1">
    <citation type="journal article" date="2016" name="Nat. Commun.">
        <title>Local admixture of amplified and diversified secreted pathogenesis determinants shapes mosaic Toxoplasma gondii genomes.</title>
        <authorList>
            <person name="Lorenzi H."/>
            <person name="Khan A."/>
            <person name="Behnke M.S."/>
            <person name="Namasivayam S."/>
            <person name="Swapna L.S."/>
            <person name="Hadjithomas M."/>
            <person name="Karamycheva S."/>
            <person name="Pinney D."/>
            <person name="Brunk B.P."/>
            <person name="Ajioka J.W."/>
            <person name="Ajzenberg D."/>
            <person name="Boothroyd J.C."/>
            <person name="Boyle J.P."/>
            <person name="Darde M.L."/>
            <person name="Diaz-Miranda M.A."/>
            <person name="Dubey J.P."/>
            <person name="Fritz H.M."/>
            <person name="Gennari S.M."/>
            <person name="Gregory B.D."/>
            <person name="Kim K."/>
            <person name="Saeij J.P."/>
            <person name="Su C."/>
            <person name="White M.W."/>
            <person name="Zhu X.Q."/>
            <person name="Howe D.K."/>
            <person name="Rosenthal B.M."/>
            <person name="Grigg M.E."/>
            <person name="Parkinson J."/>
            <person name="Liu L."/>
            <person name="Kissinger J.C."/>
            <person name="Roos D.S."/>
            <person name="Sibley L.D."/>
        </authorList>
    </citation>
    <scope>NUCLEOTIDE SEQUENCE [LARGE SCALE GENOMIC DNA]</scope>
    <source>
        <strain evidence="2 3">ARI</strain>
    </source>
</reference>
<evidence type="ECO:0000313" key="3">
    <source>
        <dbReference type="Proteomes" id="UP000074247"/>
    </source>
</evidence>
<feature type="compositionally biased region" description="Polar residues" evidence="1">
    <location>
        <begin position="63"/>
        <end position="78"/>
    </location>
</feature>
<protein>
    <submittedName>
        <fullName evidence="2">Uncharacterized protein</fullName>
    </submittedName>
</protein>
<gene>
    <name evidence="2" type="ORF">TGARI_359920</name>
</gene>
<accession>A0A139Y6L8</accession>
<dbReference type="EMBL" id="AGQS02003748">
    <property type="protein sequence ID" value="KYF46739.1"/>
    <property type="molecule type" value="Genomic_DNA"/>
</dbReference>
<proteinExistence type="predicted"/>
<dbReference type="VEuPathDB" id="ToxoDB:TGARI_359920"/>
<feature type="compositionally biased region" description="Basic and acidic residues" evidence="1">
    <location>
        <begin position="49"/>
        <end position="61"/>
    </location>
</feature>
<comment type="caution">
    <text evidence="2">The sequence shown here is derived from an EMBL/GenBank/DDBJ whole genome shotgun (WGS) entry which is preliminary data.</text>
</comment>
<dbReference type="Proteomes" id="UP000074247">
    <property type="component" value="Unassembled WGS sequence"/>
</dbReference>
<sequence>MAFAHMWKTAKAEKASEEERTGKERDKGAEEVGGDTANPAPAAVCDSTMKTEKNGEEERHSMATMSNRHTKNSLSSSAEASFHLANKRAAISYIVPEKKRDRTTQTPAATAFRGVSTVETSSSAP</sequence>
<dbReference type="AlphaFoldDB" id="A0A139Y6L8"/>
<evidence type="ECO:0000313" key="2">
    <source>
        <dbReference type="EMBL" id="KYF46739.1"/>
    </source>
</evidence>
<organism evidence="2 3">
    <name type="scientific">Toxoplasma gondii ARI</name>
    <dbReference type="NCBI Taxonomy" id="1074872"/>
    <lineage>
        <taxon>Eukaryota</taxon>
        <taxon>Sar</taxon>
        <taxon>Alveolata</taxon>
        <taxon>Apicomplexa</taxon>
        <taxon>Conoidasida</taxon>
        <taxon>Coccidia</taxon>
        <taxon>Eucoccidiorida</taxon>
        <taxon>Eimeriorina</taxon>
        <taxon>Sarcocystidae</taxon>
        <taxon>Toxoplasma</taxon>
    </lineage>
</organism>
<name>A0A139Y6L8_TOXGO</name>
<feature type="region of interest" description="Disordered" evidence="1">
    <location>
        <begin position="1"/>
        <end position="78"/>
    </location>
</feature>
<feature type="compositionally biased region" description="Basic and acidic residues" evidence="1">
    <location>
        <begin position="10"/>
        <end position="30"/>
    </location>
</feature>